<evidence type="ECO:0000256" key="7">
    <source>
        <dbReference type="RuleBase" id="RU366049"/>
    </source>
</evidence>
<dbReference type="EMBL" id="CAWYQH010000035">
    <property type="protein sequence ID" value="CAK8676803.1"/>
    <property type="molecule type" value="Genomic_DNA"/>
</dbReference>
<comment type="caution">
    <text evidence="10">The sequence shown here is derived from an EMBL/GenBank/DDBJ whole genome shotgun (WGS) entry which is preliminary data.</text>
</comment>
<feature type="region of interest" description="Disordered" evidence="8">
    <location>
        <begin position="1"/>
        <end position="32"/>
    </location>
</feature>
<evidence type="ECO:0000313" key="10">
    <source>
        <dbReference type="EMBL" id="CAK8676803.1"/>
    </source>
</evidence>
<keyword evidence="6 7" id="KW-0131">Cell cycle</keyword>
<accession>A0ABP0FFF0</accession>
<evidence type="ECO:0000259" key="9">
    <source>
        <dbReference type="Pfam" id="PF07962"/>
    </source>
</evidence>
<evidence type="ECO:0000256" key="2">
    <source>
        <dbReference type="ARBA" id="ARBA00006075"/>
    </source>
</evidence>
<name>A0ABP0FFF0_CLALP</name>
<feature type="compositionally biased region" description="Acidic residues" evidence="8">
    <location>
        <begin position="1"/>
        <end position="13"/>
    </location>
</feature>
<dbReference type="Proteomes" id="UP001642483">
    <property type="component" value="Unassembled WGS sequence"/>
</dbReference>
<evidence type="ECO:0000313" key="11">
    <source>
        <dbReference type="Proteomes" id="UP001642483"/>
    </source>
</evidence>
<dbReference type="PANTHER" id="PTHR13220:SF11">
    <property type="entry name" value="TIMELESS-INTERACTING PROTEIN"/>
    <property type="match status" value="1"/>
</dbReference>
<proteinExistence type="inferred from homology"/>
<gene>
    <name evidence="10" type="ORF">CVLEPA_LOCUS6238</name>
</gene>
<comment type="similarity">
    <text evidence="2 7">Belongs to the CSM3 family.</text>
</comment>
<reference evidence="10 11" key="1">
    <citation type="submission" date="2024-02" db="EMBL/GenBank/DDBJ databases">
        <authorList>
            <person name="Daric V."/>
            <person name="Darras S."/>
        </authorList>
    </citation>
    <scope>NUCLEOTIDE SEQUENCE [LARGE SCALE GENOMIC DNA]</scope>
</reference>
<evidence type="ECO:0000256" key="3">
    <source>
        <dbReference type="ARBA" id="ARBA00018750"/>
    </source>
</evidence>
<dbReference type="InterPro" id="IPR012923">
    <property type="entry name" value="Csm3"/>
</dbReference>
<comment type="function">
    <text evidence="7">Plays an important role in the control of DNA replication and the maintenance of replication fork stability.</text>
</comment>
<keyword evidence="11" id="KW-1185">Reference proteome</keyword>
<evidence type="ECO:0000256" key="5">
    <source>
        <dbReference type="ARBA" id="ARBA00023242"/>
    </source>
</evidence>
<keyword evidence="4 7" id="KW-0227">DNA damage</keyword>
<protein>
    <recommendedName>
        <fullName evidence="3 7">TIMELESS-interacting protein</fullName>
    </recommendedName>
</protein>
<evidence type="ECO:0000256" key="8">
    <source>
        <dbReference type="SAM" id="MobiDB-lite"/>
    </source>
</evidence>
<evidence type="ECO:0000256" key="4">
    <source>
        <dbReference type="ARBA" id="ARBA00022763"/>
    </source>
</evidence>
<keyword evidence="5 7" id="KW-0539">Nucleus</keyword>
<evidence type="ECO:0000256" key="1">
    <source>
        <dbReference type="ARBA" id="ARBA00004123"/>
    </source>
</evidence>
<dbReference type="Pfam" id="PF07962">
    <property type="entry name" value="Swi3"/>
    <property type="match status" value="1"/>
</dbReference>
<feature type="domain" description="Chromosome segregation in meiosis protein 3" evidence="9">
    <location>
        <begin position="61"/>
        <end position="141"/>
    </location>
</feature>
<sequence>MDEDIFADGDDAEIQQRLQAPPIPGEAENGALQEEDAALAELEDVPMASSKKRKSINRGPKLDAKRLLGLRGLPDIPKYFEDVQLQGKGHEIEDLNLILTKLEHWAHRLYPKLTFEDCLEKIEALGHKKEIQTCLKKIHMGMPIIDGEAQSTVITADGPAMLGSEDEGDQDIREHYDTLQFNEEFASGFNPGMDNRLPH</sequence>
<comment type="subcellular location">
    <subcellularLocation>
        <location evidence="1 7">Nucleus</location>
    </subcellularLocation>
</comment>
<evidence type="ECO:0000256" key="6">
    <source>
        <dbReference type="ARBA" id="ARBA00023306"/>
    </source>
</evidence>
<organism evidence="10 11">
    <name type="scientific">Clavelina lepadiformis</name>
    <name type="common">Light-bulb sea squirt</name>
    <name type="synonym">Ascidia lepadiformis</name>
    <dbReference type="NCBI Taxonomy" id="159417"/>
    <lineage>
        <taxon>Eukaryota</taxon>
        <taxon>Metazoa</taxon>
        <taxon>Chordata</taxon>
        <taxon>Tunicata</taxon>
        <taxon>Ascidiacea</taxon>
        <taxon>Aplousobranchia</taxon>
        <taxon>Clavelinidae</taxon>
        <taxon>Clavelina</taxon>
    </lineage>
</organism>
<dbReference type="PANTHER" id="PTHR13220">
    <property type="entry name" value="TIMELESS INTERACTING-RELATED"/>
    <property type="match status" value="1"/>
</dbReference>
<dbReference type="InterPro" id="IPR040038">
    <property type="entry name" value="TIPIN/Csm3/Swi3"/>
</dbReference>